<comment type="subcellular location">
    <subcellularLocation>
        <location evidence="1">Endoplasmic reticulum lumen</location>
    </subcellularLocation>
</comment>
<dbReference type="Pfam" id="PF13499">
    <property type="entry name" value="EF-hand_7"/>
    <property type="match status" value="2"/>
</dbReference>
<evidence type="ECO:0000256" key="7">
    <source>
        <dbReference type="ARBA" id="ARBA00023180"/>
    </source>
</evidence>
<dbReference type="SMART" id="SM00054">
    <property type="entry name" value="EFh"/>
    <property type="match status" value="6"/>
</dbReference>
<feature type="signal peptide" evidence="12">
    <location>
        <begin position="1"/>
        <end position="21"/>
    </location>
</feature>
<dbReference type="AlphaFoldDB" id="A0A7E5A1Q9"/>
<keyword evidence="3 12" id="KW-0732">Signal</keyword>
<dbReference type="PANTHER" id="PTHR10827:SF95">
    <property type="entry name" value="LD34388P"/>
    <property type="match status" value="1"/>
</dbReference>
<evidence type="ECO:0000256" key="3">
    <source>
        <dbReference type="ARBA" id="ARBA00022729"/>
    </source>
</evidence>
<dbReference type="PROSITE" id="PS00018">
    <property type="entry name" value="EF_HAND_1"/>
    <property type="match status" value="6"/>
</dbReference>
<feature type="domain" description="EF-hand" evidence="13">
    <location>
        <begin position="63"/>
        <end position="98"/>
    </location>
</feature>
<dbReference type="InterPro" id="IPR002048">
    <property type="entry name" value="EF_hand_dom"/>
</dbReference>
<evidence type="ECO:0000256" key="2">
    <source>
        <dbReference type="ARBA" id="ARBA00022723"/>
    </source>
</evidence>
<feature type="domain" description="EF-hand" evidence="13">
    <location>
        <begin position="259"/>
        <end position="294"/>
    </location>
</feature>
<evidence type="ECO:0000313" key="15">
    <source>
        <dbReference type="WBParaSite" id="Pan_g9431.t1"/>
    </source>
</evidence>
<feature type="domain" description="EF-hand" evidence="13">
    <location>
        <begin position="233"/>
        <end position="258"/>
    </location>
</feature>
<evidence type="ECO:0000256" key="9">
    <source>
        <dbReference type="ARBA" id="ARBA00056975"/>
    </source>
</evidence>
<sequence length="311" mass="35551">MTMTRLLLAVVSIGFVLLVVAEKESVLHGHVAGNKPHDEHEDHKIVLGSEKLASEFDDLSPEESKKRLRVLATKMDANGDGTVSKDELTDWIENSSRNLDKEENDERFMEMDADKDGFVTWQEYIAEAFYGAGEEGVIDVDKLDAEDRKLFHEDRRYFEHADENKDDKLSRDEFSRFQNPELYNSMHDILVTMTLVEKDANHDGKIDIREFMGDVFDQPNSEFYITEQNRFKHDYDTNKDGFLSGDELRAWIVPDLRVTALQEAEHLFEGADSNKDGVLSIDEIVAAYALFVGSEATNYGEHILALPHEEL</sequence>
<dbReference type="PANTHER" id="PTHR10827">
    <property type="entry name" value="RETICULOCALBIN"/>
    <property type="match status" value="1"/>
</dbReference>
<keyword evidence="6" id="KW-0106">Calcium</keyword>
<name>A0A7E5A1Q9_PANRE</name>
<evidence type="ECO:0000256" key="11">
    <source>
        <dbReference type="ARBA" id="ARBA00072696"/>
    </source>
</evidence>
<evidence type="ECO:0000256" key="6">
    <source>
        <dbReference type="ARBA" id="ARBA00022837"/>
    </source>
</evidence>
<dbReference type="Pfam" id="PF13202">
    <property type="entry name" value="EF-hand_5"/>
    <property type="match status" value="1"/>
</dbReference>
<dbReference type="Proteomes" id="UP000492821">
    <property type="component" value="Unassembled WGS sequence"/>
</dbReference>
<proteinExistence type="predicted"/>
<dbReference type="PROSITE" id="PS50222">
    <property type="entry name" value="EF_HAND_2"/>
    <property type="match status" value="4"/>
</dbReference>
<keyword evidence="5" id="KW-0256">Endoplasmic reticulum</keyword>
<evidence type="ECO:0000256" key="1">
    <source>
        <dbReference type="ARBA" id="ARBA00004319"/>
    </source>
</evidence>
<keyword evidence="7" id="KW-0325">Glycoprotein</keyword>
<dbReference type="GO" id="GO:0015031">
    <property type="term" value="P:protein transport"/>
    <property type="evidence" value="ECO:0007669"/>
    <property type="project" value="UniProtKB-ARBA"/>
</dbReference>
<comment type="function">
    <text evidence="9">Probable molecular chaperone assisting protein biosynthesis and transport in the endoplasmic reticulum. Required for the proper biosynthesis and transport of pulmonary surfactant-associated protein A/SP-A, pulmonary surfactant-associated protein D/SP-D and the lipid transporter ABCA3. By regulating both the proper expression and the degradation through the endoplasmic reticulum-associated protein degradation pathway of these proteins plays a crucial role in pulmonary surfactant homeostasis. Has an anti-fibrotic activity by negatively regulating the secretion of type I and type III collagens. This calcium-binding protein also transiently associates with immature PCSK6 and regulates its secretion.</text>
</comment>
<evidence type="ECO:0000256" key="8">
    <source>
        <dbReference type="ARBA" id="ARBA00023186"/>
    </source>
</evidence>
<dbReference type="GO" id="GO:0005788">
    <property type="term" value="C:endoplasmic reticulum lumen"/>
    <property type="evidence" value="ECO:0007669"/>
    <property type="project" value="UniProtKB-SubCell"/>
</dbReference>
<organism evidence="14 15">
    <name type="scientific">Panagrellus redivivus</name>
    <name type="common">Microworm</name>
    <dbReference type="NCBI Taxonomy" id="6233"/>
    <lineage>
        <taxon>Eukaryota</taxon>
        <taxon>Metazoa</taxon>
        <taxon>Ecdysozoa</taxon>
        <taxon>Nematoda</taxon>
        <taxon>Chromadorea</taxon>
        <taxon>Rhabditida</taxon>
        <taxon>Tylenchina</taxon>
        <taxon>Panagrolaimomorpha</taxon>
        <taxon>Panagrolaimoidea</taxon>
        <taxon>Panagrolaimidae</taxon>
        <taxon>Panagrellus</taxon>
    </lineage>
</organism>
<keyword evidence="8" id="KW-0143">Chaperone</keyword>
<evidence type="ECO:0000256" key="12">
    <source>
        <dbReference type="SAM" id="SignalP"/>
    </source>
</evidence>
<evidence type="ECO:0000256" key="4">
    <source>
        <dbReference type="ARBA" id="ARBA00022737"/>
    </source>
</evidence>
<reference evidence="14" key="1">
    <citation type="journal article" date="2013" name="Genetics">
        <title>The draft genome and transcriptome of Panagrellus redivivus are shaped by the harsh demands of a free-living lifestyle.</title>
        <authorList>
            <person name="Srinivasan J."/>
            <person name="Dillman A.R."/>
            <person name="Macchietto M.G."/>
            <person name="Heikkinen L."/>
            <person name="Lakso M."/>
            <person name="Fracchia K.M."/>
            <person name="Antoshechkin I."/>
            <person name="Mortazavi A."/>
            <person name="Wong G."/>
            <person name="Sternberg P.W."/>
        </authorList>
    </citation>
    <scope>NUCLEOTIDE SEQUENCE [LARGE SCALE GENOMIC DNA]</scope>
    <source>
        <strain evidence="14">MT8872</strain>
    </source>
</reference>
<evidence type="ECO:0000256" key="5">
    <source>
        <dbReference type="ARBA" id="ARBA00022824"/>
    </source>
</evidence>
<dbReference type="InterPro" id="IPR011992">
    <property type="entry name" value="EF-hand-dom_pair"/>
</dbReference>
<dbReference type="SUPFAM" id="SSF47473">
    <property type="entry name" value="EF-hand"/>
    <property type="match status" value="2"/>
</dbReference>
<protein>
    <recommendedName>
        <fullName evidence="11">Reticulocalbin-3</fullName>
    </recommendedName>
</protein>
<reference evidence="15" key="2">
    <citation type="submission" date="2020-10" db="UniProtKB">
        <authorList>
            <consortium name="WormBaseParasite"/>
        </authorList>
    </citation>
    <scope>IDENTIFICATION</scope>
</reference>
<dbReference type="FunFam" id="1.10.238.10:FF:000104">
    <property type="entry name" value="calumenin isoform X1"/>
    <property type="match status" value="1"/>
</dbReference>
<comment type="subunit">
    <text evidence="10">Interacts with PCSK6 (immature form including the propeptide); probably involved in the maturation and the secretion of PCSK6.</text>
</comment>
<accession>A0A7E5A1Q9</accession>
<feature type="domain" description="EF-hand" evidence="13">
    <location>
        <begin position="99"/>
        <end position="134"/>
    </location>
</feature>
<dbReference type="InterPro" id="IPR018247">
    <property type="entry name" value="EF_Hand_1_Ca_BS"/>
</dbReference>
<keyword evidence="14" id="KW-1185">Reference proteome</keyword>
<evidence type="ECO:0000313" key="14">
    <source>
        <dbReference type="Proteomes" id="UP000492821"/>
    </source>
</evidence>
<dbReference type="WBParaSite" id="Pan_g9431.t1">
    <property type="protein sequence ID" value="Pan_g9431.t1"/>
    <property type="gene ID" value="Pan_g9431"/>
</dbReference>
<keyword evidence="2" id="KW-0479">Metal-binding</keyword>
<keyword evidence="4" id="KW-0677">Repeat</keyword>
<evidence type="ECO:0000256" key="10">
    <source>
        <dbReference type="ARBA" id="ARBA00063143"/>
    </source>
</evidence>
<dbReference type="GO" id="GO:0005509">
    <property type="term" value="F:calcium ion binding"/>
    <property type="evidence" value="ECO:0007669"/>
    <property type="project" value="InterPro"/>
</dbReference>
<dbReference type="Gene3D" id="1.10.238.10">
    <property type="entry name" value="EF-hand"/>
    <property type="match status" value="3"/>
</dbReference>
<evidence type="ECO:0000259" key="13">
    <source>
        <dbReference type="PROSITE" id="PS50222"/>
    </source>
</evidence>
<feature type="chain" id="PRO_5028920332" description="Reticulocalbin-3" evidence="12">
    <location>
        <begin position="22"/>
        <end position="311"/>
    </location>
</feature>